<keyword evidence="1" id="KW-1133">Transmembrane helix</keyword>
<accession>A0A2R4G3G2</accession>
<dbReference type="Proteomes" id="UP000241454">
    <property type="component" value="Chromosome"/>
</dbReference>
<evidence type="ECO:0000256" key="1">
    <source>
        <dbReference type="SAM" id="Phobius"/>
    </source>
</evidence>
<feature type="transmembrane region" description="Helical" evidence="1">
    <location>
        <begin position="149"/>
        <end position="169"/>
    </location>
</feature>
<evidence type="ECO:0000313" key="2">
    <source>
        <dbReference type="EMBL" id="AVT45353.1"/>
    </source>
</evidence>
<gene>
    <name evidence="2" type="ORF">C8077_05115</name>
</gene>
<feature type="transmembrane region" description="Helical" evidence="1">
    <location>
        <begin position="66"/>
        <end position="88"/>
    </location>
</feature>
<feature type="transmembrane region" description="Helical" evidence="1">
    <location>
        <begin position="118"/>
        <end position="137"/>
    </location>
</feature>
<evidence type="ECO:0000313" key="3">
    <source>
        <dbReference type="Proteomes" id="UP000241454"/>
    </source>
</evidence>
<reference evidence="2 3" key="1">
    <citation type="submission" date="2018-03" db="EMBL/GenBank/DDBJ databases">
        <authorList>
            <person name="Keele B.F."/>
        </authorList>
    </citation>
    <scope>NUCLEOTIDE SEQUENCE [LARGE SCALE GENOMIC DNA]</scope>
    <source>
        <strain evidence="2 3">1-11</strain>
    </source>
</reference>
<keyword evidence="1" id="KW-0472">Membrane</keyword>
<proteinExistence type="predicted"/>
<dbReference type="EMBL" id="CP028341">
    <property type="protein sequence ID" value="AVT45353.1"/>
    <property type="molecule type" value="Genomic_DNA"/>
</dbReference>
<sequence>MFTPAAAEALRQSLRSASALPFFMKIPQKRYVPDAHGYIGRHADNSSRKEKIFMSRNTQADALPQWAYILVVTLLIPFAIILTLALTGMNVSDTWIMVASTCILVAITFISHLRWPMFCVWIDHLASSLIFLSTALILNNQKKPMPGAFAMLVSVMGFLTLIAMAYLARKEIRGWKIYRSKKAFLLGQTFIGYVLLFLLIGIAMDVIPGMTLLATNIREALIEIFTITYPLGLWTAIHNHGEGEVQGKSKYNERKQAKGRKGANTSLYVRKDIIRYSK</sequence>
<dbReference type="AlphaFoldDB" id="A0A2R4G3G2"/>
<feature type="transmembrane region" description="Helical" evidence="1">
    <location>
        <begin position="94"/>
        <end position="111"/>
    </location>
</feature>
<protein>
    <submittedName>
        <fullName evidence="2">Uncharacterized protein</fullName>
    </submittedName>
</protein>
<organism evidence="2 3">
    <name type="scientific">Bifidobacterium adolescentis</name>
    <dbReference type="NCBI Taxonomy" id="1680"/>
    <lineage>
        <taxon>Bacteria</taxon>
        <taxon>Bacillati</taxon>
        <taxon>Actinomycetota</taxon>
        <taxon>Actinomycetes</taxon>
        <taxon>Bifidobacteriales</taxon>
        <taxon>Bifidobacteriaceae</taxon>
        <taxon>Bifidobacterium</taxon>
    </lineage>
</organism>
<name>A0A2R4G3G2_BIFAD</name>
<keyword evidence="1" id="KW-0812">Transmembrane</keyword>
<feature type="transmembrane region" description="Helical" evidence="1">
    <location>
        <begin position="190"/>
        <end position="214"/>
    </location>
</feature>
<dbReference type="RefSeq" id="WP_107646244.1">
    <property type="nucleotide sequence ID" value="NZ_CP028341.1"/>
</dbReference>